<dbReference type="EMBL" id="JPKR02000002">
    <property type="protein sequence ID" value="KGD73612.1"/>
    <property type="molecule type" value="Genomic_DNA"/>
</dbReference>
<gene>
    <name evidence="1" type="ORF">HA49_10170</name>
</gene>
<name>A0A095TAA0_9GAMM</name>
<keyword evidence="2" id="KW-1185">Reference proteome</keyword>
<dbReference type="Proteomes" id="UP000029577">
    <property type="component" value="Unassembled WGS sequence"/>
</dbReference>
<dbReference type="AlphaFoldDB" id="A0A095TAA0"/>
<sequence>MIISESPVKEKTMNITYDDLLEKQRVLDRKYTERLADLIEGAEKILEEYRESLVYHGDNRAKIAFIGEPGNGKAEFVRLSEAQLDAEQRLKFGIMTDLSVNDLKKRFAYVELTLSMHEGKIFVSVGDSVGVPYIIPADNSAYSYHQVCLAIKKNISDRLDAEMPR</sequence>
<dbReference type="eggNOG" id="ENOG5031PII">
    <property type="taxonomic scope" value="Bacteria"/>
</dbReference>
<evidence type="ECO:0000313" key="1">
    <source>
        <dbReference type="EMBL" id="KGD73612.1"/>
    </source>
</evidence>
<organism evidence="1 2">
    <name type="scientific">Tatumella morbirosei</name>
    <dbReference type="NCBI Taxonomy" id="642227"/>
    <lineage>
        <taxon>Bacteria</taxon>
        <taxon>Pseudomonadati</taxon>
        <taxon>Pseudomonadota</taxon>
        <taxon>Gammaproteobacteria</taxon>
        <taxon>Enterobacterales</taxon>
        <taxon>Erwiniaceae</taxon>
        <taxon>Tatumella</taxon>
    </lineage>
</organism>
<evidence type="ECO:0000313" key="2">
    <source>
        <dbReference type="Proteomes" id="UP000029577"/>
    </source>
</evidence>
<comment type="caution">
    <text evidence="1">The sequence shown here is derived from an EMBL/GenBank/DDBJ whole genome shotgun (WGS) entry which is preliminary data.</text>
</comment>
<proteinExistence type="predicted"/>
<accession>A0A095TAA0</accession>
<reference evidence="1" key="1">
    <citation type="submission" date="2014-12" db="EMBL/GenBank/DDBJ databases">
        <title>The draft genome of the Tatumella morbirosei type strain, LMG23360T isolated from pineapple rot.</title>
        <authorList>
            <person name="Smits T.H."/>
            <person name="Palmer M."/>
            <person name="Venter S.N."/>
            <person name="Duffy B."/>
            <person name="Steenkamp E.T."/>
            <person name="Chan W.Y."/>
            <person name="Coutinho T.A."/>
            <person name="Coetzee M.P."/>
            <person name="De Maayer P."/>
        </authorList>
    </citation>
    <scope>NUCLEOTIDE SEQUENCE [LARGE SCALE GENOMIC DNA]</scope>
    <source>
        <strain evidence="1">LMG 23360</strain>
    </source>
</reference>
<protein>
    <submittedName>
        <fullName evidence="1">Uncharacterized protein</fullName>
    </submittedName>
</protein>